<feature type="compositionally biased region" description="Basic residues" evidence="1">
    <location>
        <begin position="27"/>
        <end position="37"/>
    </location>
</feature>
<gene>
    <name evidence="2" type="ORF">SLS56_011158</name>
</gene>
<feature type="region of interest" description="Disordered" evidence="1">
    <location>
        <begin position="75"/>
        <end position="122"/>
    </location>
</feature>
<name>A0ABR3SDW4_9PEZI</name>
<accession>A0ABR3SDW4</accession>
<sequence>MSPKASSQPSSSRQATPATLAPEVHHAARVSKSRKGKGVPANDLPNCSKKECRSRTSRGTDCHRLAIASTNYCQYHQPAGPSRQNNARSVSFSSPAPQPSRPSVRSSARSKSSSKSPAFSSNRRPSISYLAYYTVEQLHGEVMRRIPEHSREASVLEDSDVDNRSSSQGEDGDGAYYSV</sequence>
<evidence type="ECO:0000256" key="1">
    <source>
        <dbReference type="SAM" id="MobiDB-lite"/>
    </source>
</evidence>
<feature type="compositionally biased region" description="Low complexity" evidence="1">
    <location>
        <begin position="91"/>
        <end position="122"/>
    </location>
</feature>
<feature type="region of interest" description="Disordered" evidence="1">
    <location>
        <begin position="1"/>
        <end position="60"/>
    </location>
</feature>
<dbReference type="Proteomes" id="UP001521116">
    <property type="component" value="Unassembled WGS sequence"/>
</dbReference>
<proteinExistence type="predicted"/>
<feature type="compositionally biased region" description="Basic and acidic residues" evidence="1">
    <location>
        <begin position="48"/>
        <end position="60"/>
    </location>
</feature>
<protein>
    <submittedName>
        <fullName evidence="2">Uncharacterized protein</fullName>
    </submittedName>
</protein>
<evidence type="ECO:0000313" key="2">
    <source>
        <dbReference type="EMBL" id="KAL1617085.1"/>
    </source>
</evidence>
<reference evidence="2 3" key="1">
    <citation type="submission" date="2024-02" db="EMBL/GenBank/DDBJ databases">
        <title>De novo assembly and annotation of 12 fungi associated with fruit tree decline syndrome in Ontario, Canada.</title>
        <authorList>
            <person name="Sulman M."/>
            <person name="Ellouze W."/>
            <person name="Ilyukhin E."/>
        </authorList>
    </citation>
    <scope>NUCLEOTIDE SEQUENCE [LARGE SCALE GENOMIC DNA]</scope>
    <source>
        <strain evidence="2 3">M1-105</strain>
    </source>
</reference>
<feature type="compositionally biased region" description="Low complexity" evidence="1">
    <location>
        <begin position="1"/>
        <end position="18"/>
    </location>
</feature>
<keyword evidence="3" id="KW-1185">Reference proteome</keyword>
<dbReference type="EMBL" id="JAJVDC020000243">
    <property type="protein sequence ID" value="KAL1617085.1"/>
    <property type="molecule type" value="Genomic_DNA"/>
</dbReference>
<comment type="caution">
    <text evidence="2">The sequence shown here is derived from an EMBL/GenBank/DDBJ whole genome shotgun (WGS) entry which is preliminary data.</text>
</comment>
<feature type="compositionally biased region" description="Basic and acidic residues" evidence="1">
    <location>
        <begin position="144"/>
        <end position="154"/>
    </location>
</feature>
<feature type="region of interest" description="Disordered" evidence="1">
    <location>
        <begin position="144"/>
        <end position="179"/>
    </location>
</feature>
<organism evidence="2 3">
    <name type="scientific">Neofusicoccum ribis</name>
    <dbReference type="NCBI Taxonomy" id="45134"/>
    <lineage>
        <taxon>Eukaryota</taxon>
        <taxon>Fungi</taxon>
        <taxon>Dikarya</taxon>
        <taxon>Ascomycota</taxon>
        <taxon>Pezizomycotina</taxon>
        <taxon>Dothideomycetes</taxon>
        <taxon>Dothideomycetes incertae sedis</taxon>
        <taxon>Botryosphaeriales</taxon>
        <taxon>Botryosphaeriaceae</taxon>
        <taxon>Neofusicoccum</taxon>
    </lineage>
</organism>
<evidence type="ECO:0000313" key="3">
    <source>
        <dbReference type="Proteomes" id="UP001521116"/>
    </source>
</evidence>